<comment type="subcellular location">
    <subcellularLocation>
        <location evidence="1 7">Cell membrane</location>
        <topology evidence="1 7">Multi-pass membrane protein</topology>
    </subcellularLocation>
</comment>
<organism evidence="9 10">
    <name type="scientific">Pseudoclavibacter chungangensis</name>
    <dbReference type="NCBI Taxonomy" id="587635"/>
    <lineage>
        <taxon>Bacteria</taxon>
        <taxon>Bacillati</taxon>
        <taxon>Actinomycetota</taxon>
        <taxon>Actinomycetes</taxon>
        <taxon>Micrococcales</taxon>
        <taxon>Microbacteriaceae</taxon>
        <taxon>Pseudoclavibacter</taxon>
    </lineage>
</organism>
<comment type="caution">
    <text evidence="9">The sequence shown here is derived from an EMBL/GenBank/DDBJ whole genome shotgun (WGS) entry which is preliminary data.</text>
</comment>
<evidence type="ECO:0000256" key="3">
    <source>
        <dbReference type="ARBA" id="ARBA00022475"/>
    </source>
</evidence>
<dbReference type="AlphaFoldDB" id="A0A7J5BPX1"/>
<dbReference type="EMBL" id="WBJZ01000015">
    <property type="protein sequence ID" value="KAB1655398.1"/>
    <property type="molecule type" value="Genomic_DNA"/>
</dbReference>
<gene>
    <name evidence="9" type="ORF">F8O01_12320</name>
</gene>
<dbReference type="InterPro" id="IPR000515">
    <property type="entry name" value="MetI-like"/>
</dbReference>
<dbReference type="GO" id="GO:0055085">
    <property type="term" value="P:transmembrane transport"/>
    <property type="evidence" value="ECO:0007669"/>
    <property type="project" value="InterPro"/>
</dbReference>
<dbReference type="OrthoDB" id="2063054at2"/>
<feature type="transmembrane region" description="Helical" evidence="7">
    <location>
        <begin position="120"/>
        <end position="145"/>
    </location>
</feature>
<accession>A0A7J5BPX1</accession>
<dbReference type="CDD" id="cd06261">
    <property type="entry name" value="TM_PBP2"/>
    <property type="match status" value="1"/>
</dbReference>
<dbReference type="Proteomes" id="UP000467240">
    <property type="component" value="Unassembled WGS sequence"/>
</dbReference>
<dbReference type="PANTHER" id="PTHR43744:SF12">
    <property type="entry name" value="ABC TRANSPORTER PERMEASE PROTEIN MG189-RELATED"/>
    <property type="match status" value="1"/>
</dbReference>
<dbReference type="RefSeq" id="WP_158041199.1">
    <property type="nucleotide sequence ID" value="NZ_JACCFV010000001.1"/>
</dbReference>
<evidence type="ECO:0000256" key="7">
    <source>
        <dbReference type="RuleBase" id="RU363032"/>
    </source>
</evidence>
<keyword evidence="4 7" id="KW-0812">Transmembrane</keyword>
<dbReference type="PROSITE" id="PS50928">
    <property type="entry name" value="ABC_TM1"/>
    <property type="match status" value="1"/>
</dbReference>
<evidence type="ECO:0000256" key="2">
    <source>
        <dbReference type="ARBA" id="ARBA00022448"/>
    </source>
</evidence>
<feature type="transmembrane region" description="Helical" evidence="7">
    <location>
        <begin position="255"/>
        <end position="274"/>
    </location>
</feature>
<evidence type="ECO:0000259" key="8">
    <source>
        <dbReference type="PROSITE" id="PS50928"/>
    </source>
</evidence>
<feature type="transmembrane region" description="Helical" evidence="7">
    <location>
        <begin position="151"/>
        <end position="171"/>
    </location>
</feature>
<dbReference type="PANTHER" id="PTHR43744">
    <property type="entry name" value="ABC TRANSPORTER PERMEASE PROTEIN MG189-RELATED-RELATED"/>
    <property type="match status" value="1"/>
</dbReference>
<evidence type="ECO:0000256" key="5">
    <source>
        <dbReference type="ARBA" id="ARBA00022989"/>
    </source>
</evidence>
<dbReference type="GO" id="GO:0005886">
    <property type="term" value="C:plasma membrane"/>
    <property type="evidence" value="ECO:0007669"/>
    <property type="project" value="UniProtKB-SubCell"/>
</dbReference>
<sequence length="288" mass="31791">MTERDRARRAVGTARTRHVLGVIATAVVLVSACALTLAPFLLSFLTSLTSTTQFGQQGPFGLPNPPVLDNYVDLFSRRVDFAEAFWTTVGLVAVVTVCQLFFSVLAAFAFARLRFPGRDVLFWVFLGTLMVPQVVTIVPLFLMLAQTGQRGTFLGLALPYLLGSPYAVFLLRESFRQIPQELVDAMRIDGGGTLRVLFSLIVPLSRPILVTLGLITVVTHWNNFMWPLMIGGNRVFVLTTATATLQEQYTNNTTLVMAATTLAMLPLIVVFVIFQRQIVRSISISGFR</sequence>
<keyword evidence="5 7" id="KW-1133">Transmembrane helix</keyword>
<comment type="similarity">
    <text evidence="7">Belongs to the binding-protein-dependent transport system permease family.</text>
</comment>
<reference evidence="9 10" key="1">
    <citation type="submission" date="2019-09" db="EMBL/GenBank/DDBJ databases">
        <title>Phylogeny of genus Pseudoclavibacter and closely related genus.</title>
        <authorList>
            <person name="Li Y."/>
        </authorList>
    </citation>
    <scope>NUCLEOTIDE SEQUENCE [LARGE SCALE GENOMIC DNA]</scope>
    <source>
        <strain evidence="9 10">DSM 23821</strain>
    </source>
</reference>
<evidence type="ECO:0000313" key="10">
    <source>
        <dbReference type="Proteomes" id="UP000467240"/>
    </source>
</evidence>
<dbReference type="PROSITE" id="PS51257">
    <property type="entry name" value="PROKAR_LIPOPROTEIN"/>
    <property type="match status" value="1"/>
</dbReference>
<keyword evidence="10" id="KW-1185">Reference proteome</keyword>
<proteinExistence type="inferred from homology"/>
<feature type="transmembrane region" description="Helical" evidence="7">
    <location>
        <begin position="84"/>
        <end position="108"/>
    </location>
</feature>
<protein>
    <submittedName>
        <fullName evidence="9">Carbohydrate ABC transporter permease</fullName>
    </submittedName>
</protein>
<evidence type="ECO:0000313" key="9">
    <source>
        <dbReference type="EMBL" id="KAB1655398.1"/>
    </source>
</evidence>
<evidence type="ECO:0000256" key="6">
    <source>
        <dbReference type="ARBA" id="ARBA00023136"/>
    </source>
</evidence>
<feature type="transmembrane region" description="Helical" evidence="7">
    <location>
        <begin position="192"/>
        <end position="218"/>
    </location>
</feature>
<dbReference type="Gene3D" id="1.10.3720.10">
    <property type="entry name" value="MetI-like"/>
    <property type="match status" value="1"/>
</dbReference>
<dbReference type="InterPro" id="IPR035906">
    <property type="entry name" value="MetI-like_sf"/>
</dbReference>
<dbReference type="SUPFAM" id="SSF161098">
    <property type="entry name" value="MetI-like"/>
    <property type="match status" value="1"/>
</dbReference>
<evidence type="ECO:0000256" key="4">
    <source>
        <dbReference type="ARBA" id="ARBA00022692"/>
    </source>
</evidence>
<keyword evidence="3" id="KW-1003">Cell membrane</keyword>
<keyword evidence="6 7" id="KW-0472">Membrane</keyword>
<feature type="domain" description="ABC transmembrane type-1" evidence="8">
    <location>
        <begin position="85"/>
        <end position="274"/>
    </location>
</feature>
<name>A0A7J5BPX1_9MICO</name>
<dbReference type="Pfam" id="PF00528">
    <property type="entry name" value="BPD_transp_1"/>
    <property type="match status" value="1"/>
</dbReference>
<feature type="transmembrane region" description="Helical" evidence="7">
    <location>
        <begin position="20"/>
        <end position="42"/>
    </location>
</feature>
<keyword evidence="2 7" id="KW-0813">Transport</keyword>
<evidence type="ECO:0000256" key="1">
    <source>
        <dbReference type="ARBA" id="ARBA00004651"/>
    </source>
</evidence>